<dbReference type="SMART" id="SM00530">
    <property type="entry name" value="HTH_XRE"/>
    <property type="match status" value="1"/>
</dbReference>
<proteinExistence type="predicted"/>
<feature type="domain" description="HTH cro/C1-type" evidence="1">
    <location>
        <begin position="2"/>
        <end position="49"/>
    </location>
</feature>
<dbReference type="AlphaFoldDB" id="A0A1H8SZ43"/>
<evidence type="ECO:0000313" key="2">
    <source>
        <dbReference type="EMBL" id="SEO84179.1"/>
    </source>
</evidence>
<gene>
    <name evidence="2" type="ORF">SAMN05216267_104691</name>
</gene>
<dbReference type="Proteomes" id="UP000181951">
    <property type="component" value="Unassembled WGS sequence"/>
</dbReference>
<reference evidence="2 3" key="1">
    <citation type="submission" date="2016-10" db="EMBL/GenBank/DDBJ databases">
        <authorList>
            <person name="de Groot N.N."/>
        </authorList>
    </citation>
    <scope>NUCLEOTIDE SEQUENCE [LARGE SCALE GENOMIC DNA]</scope>
    <source>
        <strain evidence="2 3">CGMCC 4.2026</strain>
    </source>
</reference>
<dbReference type="InterPro" id="IPR010982">
    <property type="entry name" value="Lambda_DNA-bd_dom_sf"/>
</dbReference>
<keyword evidence="2" id="KW-0238">DNA-binding</keyword>
<accession>A0A1H8SZ43</accession>
<organism evidence="2 3">
    <name type="scientific">Actinacidiphila rubida</name>
    <dbReference type="NCBI Taxonomy" id="310780"/>
    <lineage>
        <taxon>Bacteria</taxon>
        <taxon>Bacillati</taxon>
        <taxon>Actinomycetota</taxon>
        <taxon>Actinomycetes</taxon>
        <taxon>Kitasatosporales</taxon>
        <taxon>Streptomycetaceae</taxon>
        <taxon>Actinacidiphila</taxon>
    </lineage>
</organism>
<dbReference type="GO" id="GO:0003677">
    <property type="term" value="F:DNA binding"/>
    <property type="evidence" value="ECO:0007669"/>
    <property type="project" value="UniProtKB-KW"/>
</dbReference>
<dbReference type="PROSITE" id="PS50943">
    <property type="entry name" value="HTH_CROC1"/>
    <property type="match status" value="1"/>
</dbReference>
<keyword evidence="3" id="KW-1185">Reference proteome</keyword>
<dbReference type="Pfam" id="PF01381">
    <property type="entry name" value="HTH_3"/>
    <property type="match status" value="1"/>
</dbReference>
<dbReference type="EMBL" id="FODD01000046">
    <property type="protein sequence ID" value="SEO84179.1"/>
    <property type="molecule type" value="Genomic_DNA"/>
</dbReference>
<evidence type="ECO:0000259" key="1">
    <source>
        <dbReference type="PROSITE" id="PS50943"/>
    </source>
</evidence>
<dbReference type="InterPro" id="IPR001387">
    <property type="entry name" value="Cro/C1-type_HTH"/>
</dbReference>
<dbReference type="SUPFAM" id="SSF47413">
    <property type="entry name" value="lambda repressor-like DNA-binding domains"/>
    <property type="match status" value="1"/>
</dbReference>
<name>A0A1H8SZ43_9ACTN</name>
<dbReference type="Gene3D" id="1.10.260.40">
    <property type="entry name" value="lambda repressor-like DNA-binding domains"/>
    <property type="match status" value="1"/>
</dbReference>
<protein>
    <submittedName>
        <fullName evidence="2">DNA-binding transcriptional regulator, XRE-family HTH domain</fullName>
    </submittedName>
</protein>
<evidence type="ECO:0000313" key="3">
    <source>
        <dbReference type="Proteomes" id="UP000181951"/>
    </source>
</evidence>
<dbReference type="CDD" id="cd00093">
    <property type="entry name" value="HTH_XRE"/>
    <property type="match status" value="1"/>
</dbReference>
<sequence>MANLTQERLAELVDVDRRTIVNVELGYTSPRLDTLLMIADAVRTPLSELVREGAGE</sequence>